<dbReference type="EMBL" id="LT629688">
    <property type="protein sequence ID" value="SDD43005.1"/>
    <property type="molecule type" value="Genomic_DNA"/>
</dbReference>
<name>A0A1G6UR20_9ACTN</name>
<keyword evidence="3" id="KW-1185">Reference proteome</keyword>
<sequence length="347" mass="38700">MSIRMTCRDCGHSHSYRTQGLADHHFPRHSCAAQNVRMARRRRRVARERSSGEQRECTHPQAHHEHGTRLAYVLDKCRCRPCRDAVRVYESARSRRIAYGRPGSLVDADPVRAHLKDLSAQGMGWKRAAAAAGVANGTVYAILYGKLLSQPDHPEHRPPRKRVRRDIAEKLLAVQVTLAAGALVDGTGTRRRLQALVAIGWSMSELGRRLGWQPANAWKLVTGEGQVTHHTAAGVRALYDELWNQPVTGSDRATKTSATRASQLAGRNGWLPPLAWDDDLIDDPASTPSCESGTRRDALEDIVWLADQGETLTAIARHLQLAESTVEQRLRRHDRVDLLHRLRPVAA</sequence>
<dbReference type="STRING" id="675864.SAMN04489747_0931"/>
<evidence type="ECO:0000256" key="1">
    <source>
        <dbReference type="SAM" id="MobiDB-lite"/>
    </source>
</evidence>
<gene>
    <name evidence="2" type="ORF">SAMN04489747_0931</name>
</gene>
<protein>
    <submittedName>
        <fullName evidence="2">Uncharacterized protein</fullName>
    </submittedName>
</protein>
<proteinExistence type="predicted"/>
<dbReference type="OrthoDB" id="3711334at2"/>
<feature type="region of interest" description="Disordered" evidence="1">
    <location>
        <begin position="42"/>
        <end position="65"/>
    </location>
</feature>
<feature type="compositionally biased region" description="Basic and acidic residues" evidence="1">
    <location>
        <begin position="47"/>
        <end position="65"/>
    </location>
</feature>
<evidence type="ECO:0000313" key="2">
    <source>
        <dbReference type="EMBL" id="SDD43005.1"/>
    </source>
</evidence>
<dbReference type="RefSeq" id="WP_157676976.1">
    <property type="nucleotide sequence ID" value="NZ_LT629688.1"/>
</dbReference>
<reference evidence="2 3" key="1">
    <citation type="submission" date="2016-10" db="EMBL/GenBank/DDBJ databases">
        <authorList>
            <person name="de Groot N.N."/>
        </authorList>
    </citation>
    <scope>NUCLEOTIDE SEQUENCE [LARGE SCALE GENOMIC DNA]</scope>
    <source>
        <strain evidence="2 3">MON 2.2</strain>
    </source>
</reference>
<dbReference type="Proteomes" id="UP000198546">
    <property type="component" value="Chromosome i"/>
</dbReference>
<organism evidence="2 3">
    <name type="scientific">Auraticoccus monumenti</name>
    <dbReference type="NCBI Taxonomy" id="675864"/>
    <lineage>
        <taxon>Bacteria</taxon>
        <taxon>Bacillati</taxon>
        <taxon>Actinomycetota</taxon>
        <taxon>Actinomycetes</taxon>
        <taxon>Propionibacteriales</taxon>
        <taxon>Propionibacteriaceae</taxon>
        <taxon>Auraticoccus</taxon>
    </lineage>
</organism>
<dbReference type="AlphaFoldDB" id="A0A1G6UR20"/>
<evidence type="ECO:0000313" key="3">
    <source>
        <dbReference type="Proteomes" id="UP000198546"/>
    </source>
</evidence>
<accession>A0A1G6UR20</accession>